<accession>A0AAV2RUF4</accession>
<gene>
    <name evidence="2" type="ORF">MNOR_LOCUS27730</name>
</gene>
<comment type="caution">
    <text evidence="2">The sequence shown here is derived from an EMBL/GenBank/DDBJ whole genome shotgun (WGS) entry which is preliminary data.</text>
</comment>
<dbReference type="Proteomes" id="UP001497623">
    <property type="component" value="Unassembled WGS sequence"/>
</dbReference>
<sequence>MLDNASAIMTQVDSSLRFLGFDLQDFIKNLDIQTVGLFTLVVVAGVFLFDFLGYGYSTYQGTTSAYSSYSRSLTTGAAKFWQNREILGFDPYLNEIRGGRSLDSVTGVLDAISSAWLKYEDPVITNRITRAVRYL</sequence>
<keyword evidence="3" id="KW-1185">Reference proteome</keyword>
<keyword evidence="1" id="KW-0812">Transmembrane</keyword>
<dbReference type="AlphaFoldDB" id="A0AAV2RUF4"/>
<keyword evidence="1" id="KW-1133">Transmembrane helix</keyword>
<keyword evidence="1" id="KW-0472">Membrane</keyword>
<organism evidence="2 3">
    <name type="scientific">Meganyctiphanes norvegica</name>
    <name type="common">Northern krill</name>
    <name type="synonym">Thysanopoda norvegica</name>
    <dbReference type="NCBI Taxonomy" id="48144"/>
    <lineage>
        <taxon>Eukaryota</taxon>
        <taxon>Metazoa</taxon>
        <taxon>Ecdysozoa</taxon>
        <taxon>Arthropoda</taxon>
        <taxon>Crustacea</taxon>
        <taxon>Multicrustacea</taxon>
        <taxon>Malacostraca</taxon>
        <taxon>Eumalacostraca</taxon>
        <taxon>Eucarida</taxon>
        <taxon>Euphausiacea</taxon>
        <taxon>Euphausiidae</taxon>
        <taxon>Meganyctiphanes</taxon>
    </lineage>
</organism>
<name>A0AAV2RUF4_MEGNR</name>
<evidence type="ECO:0000256" key="1">
    <source>
        <dbReference type="SAM" id="Phobius"/>
    </source>
</evidence>
<evidence type="ECO:0000313" key="2">
    <source>
        <dbReference type="EMBL" id="CAL4135883.1"/>
    </source>
</evidence>
<protein>
    <submittedName>
        <fullName evidence="2">Uncharacterized protein</fullName>
    </submittedName>
</protein>
<proteinExistence type="predicted"/>
<reference evidence="2 3" key="1">
    <citation type="submission" date="2024-05" db="EMBL/GenBank/DDBJ databases">
        <authorList>
            <person name="Wallberg A."/>
        </authorList>
    </citation>
    <scope>NUCLEOTIDE SEQUENCE [LARGE SCALE GENOMIC DNA]</scope>
</reference>
<feature type="transmembrane region" description="Helical" evidence="1">
    <location>
        <begin position="32"/>
        <end position="52"/>
    </location>
</feature>
<dbReference type="EMBL" id="CAXKWB010029605">
    <property type="protein sequence ID" value="CAL4135883.1"/>
    <property type="molecule type" value="Genomic_DNA"/>
</dbReference>
<evidence type="ECO:0000313" key="3">
    <source>
        <dbReference type="Proteomes" id="UP001497623"/>
    </source>
</evidence>